<gene>
    <name evidence="14" type="ORF">ACFPQB_06980</name>
</gene>
<dbReference type="InterPro" id="IPR000086">
    <property type="entry name" value="NUDIX_hydrolase_dom"/>
</dbReference>
<keyword evidence="9" id="KW-0234">DNA repair</keyword>
<evidence type="ECO:0000256" key="8">
    <source>
        <dbReference type="ARBA" id="ARBA00022842"/>
    </source>
</evidence>
<dbReference type="PRINTS" id="PR00502">
    <property type="entry name" value="NUDIXFAMILY"/>
</dbReference>
<evidence type="ECO:0000256" key="12">
    <source>
        <dbReference type="RuleBase" id="RU003476"/>
    </source>
</evidence>
<dbReference type="GO" id="GO:0016787">
    <property type="term" value="F:hydrolase activity"/>
    <property type="evidence" value="ECO:0007669"/>
    <property type="project" value="UniProtKB-KW"/>
</dbReference>
<dbReference type="PROSITE" id="PS00893">
    <property type="entry name" value="NUDIX_BOX"/>
    <property type="match status" value="1"/>
</dbReference>
<evidence type="ECO:0000256" key="3">
    <source>
        <dbReference type="ARBA" id="ARBA00022457"/>
    </source>
</evidence>
<dbReference type="InterPro" id="IPR020476">
    <property type="entry name" value="Nudix_hydrolase"/>
</dbReference>
<evidence type="ECO:0000256" key="5">
    <source>
        <dbReference type="ARBA" id="ARBA00022723"/>
    </source>
</evidence>
<keyword evidence="5" id="KW-0479">Metal-binding</keyword>
<comment type="similarity">
    <text evidence="2 12">Belongs to the Nudix hydrolase family.</text>
</comment>
<dbReference type="PROSITE" id="PS51462">
    <property type="entry name" value="NUDIX"/>
    <property type="match status" value="1"/>
</dbReference>
<dbReference type="EMBL" id="JBHSNS010000002">
    <property type="protein sequence ID" value="MFC5728658.1"/>
    <property type="molecule type" value="Genomic_DNA"/>
</dbReference>
<evidence type="ECO:0000313" key="14">
    <source>
        <dbReference type="EMBL" id="MFC5728658.1"/>
    </source>
</evidence>
<dbReference type="InterPro" id="IPR015797">
    <property type="entry name" value="NUDIX_hydrolase-like_dom_sf"/>
</dbReference>
<keyword evidence="8" id="KW-0460">Magnesium</keyword>
<comment type="cofactor">
    <cofactor evidence="1">
        <name>Mg(2+)</name>
        <dbReference type="ChEBI" id="CHEBI:18420"/>
    </cofactor>
</comment>
<proteinExistence type="inferred from homology"/>
<evidence type="ECO:0000256" key="11">
    <source>
        <dbReference type="ARBA" id="ARBA00038905"/>
    </source>
</evidence>
<name>A0ABW0ZHU6_9ACTN</name>
<evidence type="ECO:0000256" key="10">
    <source>
        <dbReference type="ARBA" id="ARBA00035861"/>
    </source>
</evidence>
<organism evidence="14 15">
    <name type="scientific">Nocardioides vastitatis</name>
    <dbReference type="NCBI Taxonomy" id="2568655"/>
    <lineage>
        <taxon>Bacteria</taxon>
        <taxon>Bacillati</taxon>
        <taxon>Actinomycetota</taxon>
        <taxon>Actinomycetes</taxon>
        <taxon>Propionibacteriales</taxon>
        <taxon>Nocardioidaceae</taxon>
        <taxon>Nocardioides</taxon>
    </lineage>
</organism>
<evidence type="ECO:0000313" key="15">
    <source>
        <dbReference type="Proteomes" id="UP001596072"/>
    </source>
</evidence>
<keyword evidence="3" id="KW-0515">Mutator protein</keyword>
<keyword evidence="15" id="KW-1185">Reference proteome</keyword>
<evidence type="ECO:0000256" key="7">
    <source>
        <dbReference type="ARBA" id="ARBA00022801"/>
    </source>
</evidence>
<protein>
    <recommendedName>
        <fullName evidence="11">8-oxo-dGTP diphosphatase</fullName>
        <ecNumber evidence="11">3.6.1.55</ecNumber>
    </recommendedName>
</protein>
<evidence type="ECO:0000256" key="1">
    <source>
        <dbReference type="ARBA" id="ARBA00001946"/>
    </source>
</evidence>
<dbReference type="CDD" id="cd03425">
    <property type="entry name" value="NUDIX_MutT_NudA_like"/>
    <property type="match status" value="1"/>
</dbReference>
<evidence type="ECO:0000256" key="2">
    <source>
        <dbReference type="ARBA" id="ARBA00005582"/>
    </source>
</evidence>
<dbReference type="PANTHER" id="PTHR47707:SF1">
    <property type="entry name" value="NUDIX HYDROLASE FAMILY PROTEIN"/>
    <property type="match status" value="1"/>
</dbReference>
<reference evidence="15" key="1">
    <citation type="journal article" date="2019" name="Int. J. Syst. Evol. Microbiol.">
        <title>The Global Catalogue of Microorganisms (GCM) 10K type strain sequencing project: providing services to taxonomists for standard genome sequencing and annotation.</title>
        <authorList>
            <consortium name="The Broad Institute Genomics Platform"/>
            <consortium name="The Broad Institute Genome Sequencing Center for Infectious Disease"/>
            <person name="Wu L."/>
            <person name="Ma J."/>
        </authorList>
    </citation>
    <scope>NUCLEOTIDE SEQUENCE [LARGE SCALE GENOMIC DNA]</scope>
    <source>
        <strain evidence="15">YIM 94188</strain>
    </source>
</reference>
<dbReference type="Proteomes" id="UP001596072">
    <property type="component" value="Unassembled WGS sequence"/>
</dbReference>
<comment type="catalytic activity">
    <reaction evidence="10">
        <text>8-oxo-dGTP + H2O = 8-oxo-dGMP + diphosphate + H(+)</text>
        <dbReference type="Rhea" id="RHEA:31575"/>
        <dbReference type="ChEBI" id="CHEBI:15377"/>
        <dbReference type="ChEBI" id="CHEBI:15378"/>
        <dbReference type="ChEBI" id="CHEBI:33019"/>
        <dbReference type="ChEBI" id="CHEBI:63224"/>
        <dbReference type="ChEBI" id="CHEBI:77896"/>
        <dbReference type="EC" id="3.6.1.55"/>
    </reaction>
</comment>
<dbReference type="RefSeq" id="WP_378527005.1">
    <property type="nucleotide sequence ID" value="NZ_JBHSNS010000002.1"/>
</dbReference>
<evidence type="ECO:0000256" key="6">
    <source>
        <dbReference type="ARBA" id="ARBA00022763"/>
    </source>
</evidence>
<dbReference type="SUPFAM" id="SSF55811">
    <property type="entry name" value="Nudix"/>
    <property type="match status" value="1"/>
</dbReference>
<dbReference type="InterPro" id="IPR047127">
    <property type="entry name" value="MutT-like"/>
</dbReference>
<sequence length="124" mass="13662">MLAARRTTPPELAGRWEFPGGKVELGETPRDALVREVHEELGVTIAVGDELSDLGRAWPISDVHELRLFLTTVVAGEPRPGDDHDAVRWLGSDELDDVEWLDSDVQALGAVREVLVRTATRDAQ</sequence>
<evidence type="ECO:0000256" key="4">
    <source>
        <dbReference type="ARBA" id="ARBA00022705"/>
    </source>
</evidence>
<keyword evidence="6" id="KW-0227">DNA damage</keyword>
<accession>A0ABW0ZHU6</accession>
<comment type="caution">
    <text evidence="14">The sequence shown here is derived from an EMBL/GenBank/DDBJ whole genome shotgun (WGS) entry which is preliminary data.</text>
</comment>
<dbReference type="Gene3D" id="3.90.79.10">
    <property type="entry name" value="Nucleoside Triphosphate Pyrophosphohydrolase"/>
    <property type="match status" value="1"/>
</dbReference>
<dbReference type="InterPro" id="IPR020084">
    <property type="entry name" value="NUDIX_hydrolase_CS"/>
</dbReference>
<keyword evidence="7 12" id="KW-0378">Hydrolase</keyword>
<evidence type="ECO:0000259" key="13">
    <source>
        <dbReference type="PROSITE" id="PS51462"/>
    </source>
</evidence>
<dbReference type="Pfam" id="PF00293">
    <property type="entry name" value="NUDIX"/>
    <property type="match status" value="1"/>
</dbReference>
<feature type="domain" description="Nudix hydrolase" evidence="13">
    <location>
        <begin position="1"/>
        <end position="115"/>
    </location>
</feature>
<dbReference type="EC" id="3.6.1.55" evidence="11"/>
<keyword evidence="4" id="KW-0235">DNA replication</keyword>
<dbReference type="PANTHER" id="PTHR47707">
    <property type="entry name" value="8-OXO-DGTP DIPHOSPHATASE"/>
    <property type="match status" value="1"/>
</dbReference>
<evidence type="ECO:0000256" key="9">
    <source>
        <dbReference type="ARBA" id="ARBA00023204"/>
    </source>
</evidence>